<feature type="domain" description="RRM" evidence="3">
    <location>
        <begin position="6"/>
        <end position="82"/>
    </location>
</feature>
<dbReference type="CDD" id="cd12330">
    <property type="entry name" value="RRM2_Hrp1p"/>
    <property type="match status" value="1"/>
</dbReference>
<dbReference type="InterPro" id="IPR012677">
    <property type="entry name" value="Nucleotide-bd_a/b_plait_sf"/>
</dbReference>
<comment type="caution">
    <text evidence="4">The sequence shown here is derived from an EMBL/GenBank/DDBJ whole genome shotgun (WGS) entry which is preliminary data.</text>
</comment>
<dbReference type="GO" id="GO:0003723">
    <property type="term" value="F:RNA binding"/>
    <property type="evidence" value="ECO:0007669"/>
    <property type="project" value="UniProtKB-UniRule"/>
</dbReference>
<dbReference type="SMART" id="SM00360">
    <property type="entry name" value="RRM"/>
    <property type="match status" value="2"/>
</dbReference>
<evidence type="ECO:0000313" key="5">
    <source>
        <dbReference type="Proteomes" id="UP001159364"/>
    </source>
</evidence>
<feature type="region of interest" description="Disordered" evidence="2">
    <location>
        <begin position="369"/>
        <end position="425"/>
    </location>
</feature>
<dbReference type="Pfam" id="PF00076">
    <property type="entry name" value="RRM_1"/>
    <property type="match status" value="2"/>
</dbReference>
<dbReference type="PANTHER" id="PTHR48035">
    <property type="entry name" value="HETEROGENEOUS NUCLEAR RIBONUCLEOPROTEIN 1"/>
    <property type="match status" value="1"/>
</dbReference>
<sequence>MDWEEGKVFVGGIAWDTSEESLRHHFSQYGDVSQVFIMRDKSTGRPRGFGFVVFSDPSLLDRVIRDTHTIDGRTVEAKRALSREEQHGSSRHGNLHATRGPAQEGHFKTRKIFVGGLPSSLTEEEFCQYFENYGHVTDVVVMYDQQTHRPRGFGFITFDTEDAVERVLYKTFHELQGKSVEVKKALPKDAFPVYGGRGGGYQGYGASGDNTDGSDGRMNGNRYMQPSVAVGGYPPYSGYTAASFGYGMPNGGVGYGYGSYSIGGYGSGSTGFIGPAGPYGVPGALRSNQSPATYGVSSYSINASYGATAPWNPSISGNSASNYMGAPASGASGYGSQGYGPYSYGNYGVTDGSYSTDYGNAGVHAEHDYKGSVSSRAGKQQGSGNSYDRNSEYQNEGWKSDPSETSDNNGSGHNGPHSMQAGGGD</sequence>
<accession>A0AAV8SAD3</accession>
<gene>
    <name evidence="4" type="ORF">K2173_013716</name>
</gene>
<feature type="domain" description="RRM" evidence="3">
    <location>
        <begin position="110"/>
        <end position="187"/>
    </location>
</feature>
<feature type="compositionally biased region" description="Polar residues" evidence="2">
    <location>
        <begin position="372"/>
        <end position="394"/>
    </location>
</feature>
<dbReference type="InterPro" id="IPR035979">
    <property type="entry name" value="RBD_domain_sf"/>
</dbReference>
<organism evidence="4 5">
    <name type="scientific">Erythroxylum novogranatense</name>
    <dbReference type="NCBI Taxonomy" id="1862640"/>
    <lineage>
        <taxon>Eukaryota</taxon>
        <taxon>Viridiplantae</taxon>
        <taxon>Streptophyta</taxon>
        <taxon>Embryophyta</taxon>
        <taxon>Tracheophyta</taxon>
        <taxon>Spermatophyta</taxon>
        <taxon>Magnoliopsida</taxon>
        <taxon>eudicotyledons</taxon>
        <taxon>Gunneridae</taxon>
        <taxon>Pentapetalae</taxon>
        <taxon>rosids</taxon>
        <taxon>fabids</taxon>
        <taxon>Malpighiales</taxon>
        <taxon>Erythroxylaceae</taxon>
        <taxon>Erythroxylum</taxon>
    </lineage>
</organism>
<dbReference type="FunFam" id="3.30.70.330:FF:000051">
    <property type="entry name" value="Heterogeneous nuclear ribonucleoprotein 1"/>
    <property type="match status" value="1"/>
</dbReference>
<evidence type="ECO:0000256" key="2">
    <source>
        <dbReference type="SAM" id="MobiDB-lite"/>
    </source>
</evidence>
<feature type="region of interest" description="Disordered" evidence="2">
    <location>
        <begin position="82"/>
        <end position="102"/>
    </location>
</feature>
<dbReference type="InterPro" id="IPR053260">
    <property type="entry name" value="hnRNP"/>
</dbReference>
<evidence type="ECO:0000313" key="4">
    <source>
        <dbReference type="EMBL" id="KAJ8749109.1"/>
    </source>
</evidence>
<dbReference type="AlphaFoldDB" id="A0AAV8SAD3"/>
<dbReference type="EMBL" id="JAIWQS010000012">
    <property type="protein sequence ID" value="KAJ8749109.1"/>
    <property type="molecule type" value="Genomic_DNA"/>
</dbReference>
<proteinExistence type="predicted"/>
<protein>
    <recommendedName>
        <fullName evidence="3">RRM domain-containing protein</fullName>
    </recommendedName>
</protein>
<dbReference type="PROSITE" id="PS50102">
    <property type="entry name" value="RRM"/>
    <property type="match status" value="2"/>
</dbReference>
<dbReference type="PANTHER" id="PTHR48035:SF4">
    <property type="entry name" value="RRM DOMAIN-CONTAINING PROTEIN"/>
    <property type="match status" value="1"/>
</dbReference>
<keyword evidence="1" id="KW-0694">RNA-binding</keyword>
<dbReference type="InterPro" id="IPR000504">
    <property type="entry name" value="RRM_dom"/>
</dbReference>
<reference evidence="4 5" key="1">
    <citation type="submission" date="2021-09" db="EMBL/GenBank/DDBJ databases">
        <title>Genomic insights and catalytic innovation underlie evolution of tropane alkaloids biosynthesis.</title>
        <authorList>
            <person name="Wang Y.-J."/>
            <person name="Tian T."/>
            <person name="Huang J.-P."/>
            <person name="Huang S.-X."/>
        </authorList>
    </citation>
    <scope>NUCLEOTIDE SEQUENCE [LARGE SCALE GENOMIC DNA]</scope>
    <source>
        <strain evidence="4">KIB-2018</strain>
        <tissue evidence="4">Leaf</tissue>
    </source>
</reference>
<dbReference type="Gene3D" id="3.30.70.330">
    <property type="match status" value="2"/>
</dbReference>
<dbReference type="SUPFAM" id="SSF54928">
    <property type="entry name" value="RNA-binding domain, RBD"/>
    <property type="match status" value="2"/>
</dbReference>
<evidence type="ECO:0000256" key="1">
    <source>
        <dbReference type="PROSITE-ProRule" id="PRU00176"/>
    </source>
</evidence>
<keyword evidence="5" id="KW-1185">Reference proteome</keyword>
<name>A0AAV8SAD3_9ROSI</name>
<evidence type="ECO:0000259" key="3">
    <source>
        <dbReference type="PROSITE" id="PS50102"/>
    </source>
</evidence>
<dbReference type="Proteomes" id="UP001159364">
    <property type="component" value="Linkage Group LG12"/>
</dbReference>